<dbReference type="PANTHER" id="PTHR12383:SF16">
    <property type="entry name" value="MITOCHONDRIAL INNER MEMBRANE PROTEASE SUBUNIT 1"/>
    <property type="match status" value="1"/>
</dbReference>
<dbReference type="Proteomes" id="UP000823046">
    <property type="component" value="Unassembled WGS sequence"/>
</dbReference>
<feature type="domain" description="Peptidase S26" evidence="7">
    <location>
        <begin position="196"/>
        <end position="238"/>
    </location>
</feature>
<evidence type="ECO:0000256" key="5">
    <source>
        <dbReference type="ARBA" id="ARBA00023136"/>
    </source>
</evidence>
<dbReference type="InterPro" id="IPR019533">
    <property type="entry name" value="Peptidase_S26"/>
</dbReference>
<reference evidence="8 9" key="1">
    <citation type="journal article" date="2020" name="bioRxiv">
        <title>Metabolic contributions of an alphaproteobacterial endosymbiont in the apicomplexan Cardiosporidium cionae.</title>
        <authorList>
            <person name="Hunter E.S."/>
            <person name="Paight C.J."/>
            <person name="Lane C.E."/>
        </authorList>
    </citation>
    <scope>NUCLEOTIDE SEQUENCE [LARGE SCALE GENOMIC DNA]</scope>
    <source>
        <strain evidence="8">ESH_2018</strain>
    </source>
</reference>
<comment type="caution">
    <text evidence="8">The sequence shown here is derived from an EMBL/GenBank/DDBJ whole genome shotgun (WGS) entry which is preliminary data.</text>
</comment>
<gene>
    <name evidence="8" type="ORF">IE077_000939</name>
</gene>
<accession>A0ABQ7J665</accession>
<evidence type="ECO:0000256" key="1">
    <source>
        <dbReference type="ARBA" id="ARBA00004273"/>
    </source>
</evidence>
<feature type="domain" description="Peptidase S26" evidence="7">
    <location>
        <begin position="108"/>
        <end position="186"/>
    </location>
</feature>
<evidence type="ECO:0000256" key="6">
    <source>
        <dbReference type="ARBA" id="ARBA00038445"/>
    </source>
</evidence>
<evidence type="ECO:0000256" key="4">
    <source>
        <dbReference type="ARBA" id="ARBA00023128"/>
    </source>
</evidence>
<keyword evidence="2" id="KW-0999">Mitochondrion inner membrane</keyword>
<dbReference type="EMBL" id="JADAQX010000731">
    <property type="protein sequence ID" value="KAF8819491.1"/>
    <property type="molecule type" value="Genomic_DNA"/>
</dbReference>
<keyword evidence="3" id="KW-0378">Hydrolase</keyword>
<dbReference type="PRINTS" id="PR00727">
    <property type="entry name" value="LEADERPTASE"/>
</dbReference>
<keyword evidence="9" id="KW-1185">Reference proteome</keyword>
<protein>
    <submittedName>
        <fullName evidence="8">Signal peptidase I protein</fullName>
    </submittedName>
</protein>
<keyword evidence="5" id="KW-0472">Membrane</keyword>
<evidence type="ECO:0000313" key="8">
    <source>
        <dbReference type="EMBL" id="KAF8819491.1"/>
    </source>
</evidence>
<dbReference type="PANTHER" id="PTHR12383">
    <property type="entry name" value="PROTEASE FAMILY S26 MITOCHONDRIAL INNER MEMBRANE PROTEASE-RELATED"/>
    <property type="match status" value="1"/>
</dbReference>
<organism evidence="8 9">
    <name type="scientific">Cardiosporidium cionae</name>
    <dbReference type="NCBI Taxonomy" id="476202"/>
    <lineage>
        <taxon>Eukaryota</taxon>
        <taxon>Sar</taxon>
        <taxon>Alveolata</taxon>
        <taxon>Apicomplexa</taxon>
        <taxon>Aconoidasida</taxon>
        <taxon>Nephromycida</taxon>
        <taxon>Cardiosporidium</taxon>
    </lineage>
</organism>
<proteinExistence type="inferred from homology"/>
<evidence type="ECO:0000259" key="7">
    <source>
        <dbReference type="Pfam" id="PF10502"/>
    </source>
</evidence>
<dbReference type="SUPFAM" id="SSF51306">
    <property type="entry name" value="LexA/Signal peptidase"/>
    <property type="match status" value="1"/>
</dbReference>
<dbReference type="InterPro" id="IPR036286">
    <property type="entry name" value="LexA/Signal_pep-like_sf"/>
</dbReference>
<evidence type="ECO:0000256" key="2">
    <source>
        <dbReference type="ARBA" id="ARBA00022792"/>
    </source>
</evidence>
<keyword evidence="4" id="KW-0496">Mitochondrion</keyword>
<evidence type="ECO:0000256" key="3">
    <source>
        <dbReference type="ARBA" id="ARBA00022801"/>
    </source>
</evidence>
<dbReference type="Pfam" id="PF10502">
    <property type="entry name" value="Peptidase_S26"/>
    <property type="match status" value="2"/>
</dbReference>
<dbReference type="InterPro" id="IPR000223">
    <property type="entry name" value="Pept_S26A_signal_pept_1"/>
</dbReference>
<evidence type="ECO:0000313" key="9">
    <source>
        <dbReference type="Proteomes" id="UP000823046"/>
    </source>
</evidence>
<sequence length="255" mass="28793">MYFKVQKTARLHLKGSCHTAGPLLSGRCSASQLPEYGDELFGFVQAVVCRQGNASPVFRLKEAVVANSIFITKMNLLRTIADIERDTMAFLRKNFWSKLRSMSYFGWKCFTVISINHVVMTYCCNVIMTRGSSMLPLLNADGDLVFLDILSPKFSGYKRGDVVIAKSPLDPQYCICKRILATAGDHLFIFASGEKTQVEIPTGHIWLQGDNSAESLDSRHYGAVSESLLRGRVIFKFWPLWDFKWARSYVPTEHS</sequence>
<dbReference type="InterPro" id="IPR052064">
    <property type="entry name" value="Mito_IMP1_subunit"/>
</dbReference>
<dbReference type="Gene3D" id="2.10.109.10">
    <property type="entry name" value="Umud Fragment, subunit A"/>
    <property type="match status" value="1"/>
</dbReference>
<comment type="subcellular location">
    <subcellularLocation>
        <location evidence="1">Mitochondrion inner membrane</location>
    </subcellularLocation>
</comment>
<dbReference type="CDD" id="cd06530">
    <property type="entry name" value="S26_SPase_I"/>
    <property type="match status" value="1"/>
</dbReference>
<comment type="similarity">
    <text evidence="6">Belongs to the peptidase S26 family. IMP1 subfamily.</text>
</comment>
<name>A0ABQ7J665_9APIC</name>